<protein>
    <recommendedName>
        <fullName evidence="2">Outer membrane lipoprotein Blc</fullName>
    </recommendedName>
</protein>
<comment type="subcellular location">
    <subcellularLocation>
        <location evidence="2">Cell outer membrane</location>
    </subcellularLocation>
</comment>
<proteinExistence type="inferred from homology"/>
<keyword evidence="2" id="KW-0732">Signal</keyword>
<dbReference type="Proteomes" id="UP000198145">
    <property type="component" value="Unassembled WGS sequence"/>
</dbReference>
<organism evidence="5 6">
    <name type="scientific">Pseudomonas nitroreducens</name>
    <dbReference type="NCBI Taxonomy" id="46680"/>
    <lineage>
        <taxon>Bacteria</taxon>
        <taxon>Pseudomonadati</taxon>
        <taxon>Pseudomonadota</taxon>
        <taxon>Gammaproteobacteria</taxon>
        <taxon>Pseudomonadales</taxon>
        <taxon>Pseudomonadaceae</taxon>
        <taxon>Pseudomonas</taxon>
    </lineage>
</organism>
<dbReference type="Pfam" id="PF08212">
    <property type="entry name" value="Lipocalin_2"/>
    <property type="match status" value="1"/>
</dbReference>
<comment type="caution">
    <text evidence="5">The sequence shown here is derived from an EMBL/GenBank/DDBJ whole genome shotgun (WGS) entry which is preliminary data.</text>
</comment>
<dbReference type="RefSeq" id="WP_088420255.1">
    <property type="nucleotide sequence ID" value="NZ_NJBA01000007.1"/>
</dbReference>
<dbReference type="InterPro" id="IPR047202">
    <property type="entry name" value="Lipocalin_Blc-like_dom"/>
</dbReference>
<comment type="function">
    <text evidence="2">Involved in the storage or transport of lipids necessary for membrane maintenance under stressful conditions. Displays a binding preference for lysophospholipids.</text>
</comment>
<feature type="chain" id="PRO_5013435960" description="Outer membrane lipoprotein Blc" evidence="2">
    <location>
        <begin position="27"/>
        <end position="190"/>
    </location>
</feature>
<dbReference type="EMBL" id="NJBA01000007">
    <property type="protein sequence ID" value="OWP49171.1"/>
    <property type="molecule type" value="Genomic_DNA"/>
</dbReference>
<dbReference type="GO" id="GO:0008289">
    <property type="term" value="F:lipid binding"/>
    <property type="evidence" value="ECO:0007669"/>
    <property type="project" value="UniProtKB-UniRule"/>
</dbReference>
<dbReference type="PROSITE" id="PS51257">
    <property type="entry name" value="PROKAR_LIPOPROTEIN"/>
    <property type="match status" value="1"/>
</dbReference>
<gene>
    <name evidence="5" type="ORF">CEG18_20780</name>
</gene>
<comment type="similarity">
    <text evidence="1 2">Belongs to the calycin superfamily. Lipocalin family.</text>
</comment>
<dbReference type="eggNOG" id="COG3040">
    <property type="taxonomic scope" value="Bacteria"/>
</dbReference>
<dbReference type="GO" id="GO:0006950">
    <property type="term" value="P:response to stress"/>
    <property type="evidence" value="ECO:0007669"/>
    <property type="project" value="UniProtKB-ARBA"/>
</dbReference>
<dbReference type="InterPro" id="IPR000566">
    <property type="entry name" value="Lipocln_cytosolic_FA-bd_dom"/>
</dbReference>
<evidence type="ECO:0000313" key="6">
    <source>
        <dbReference type="Proteomes" id="UP000198145"/>
    </source>
</evidence>
<feature type="lipid moiety-binding region" description="N-palmitoyl cysteine" evidence="3">
    <location>
        <position position="25"/>
    </location>
</feature>
<dbReference type="InterPro" id="IPR012674">
    <property type="entry name" value="Calycin"/>
</dbReference>
<dbReference type="AlphaFoldDB" id="A0A246F7R2"/>
<dbReference type="GO" id="GO:0009279">
    <property type="term" value="C:cell outer membrane"/>
    <property type="evidence" value="ECO:0007669"/>
    <property type="project" value="UniProtKB-SubCell"/>
</dbReference>
<dbReference type="PRINTS" id="PR01171">
    <property type="entry name" value="BCTLIPOCALIN"/>
</dbReference>
<dbReference type="PIRSF" id="PIRSF036893">
    <property type="entry name" value="Lipocalin_ApoD"/>
    <property type="match status" value="1"/>
</dbReference>
<evidence type="ECO:0000256" key="3">
    <source>
        <dbReference type="PIRSR" id="PIRSR036893-52"/>
    </source>
</evidence>
<keyword evidence="2" id="KW-0472">Membrane</keyword>
<dbReference type="CDD" id="cd19438">
    <property type="entry name" value="lipocalin_Blc-like"/>
    <property type="match status" value="1"/>
</dbReference>
<dbReference type="InterPro" id="IPR022272">
    <property type="entry name" value="Lipocalin_CS"/>
</dbReference>
<keyword evidence="3" id="KW-0564">Palmitate</keyword>
<dbReference type="InterPro" id="IPR002446">
    <property type="entry name" value="Lipocalin_bac"/>
</dbReference>
<keyword evidence="2" id="KW-0446">Lipid-binding</keyword>
<evidence type="ECO:0000313" key="5">
    <source>
        <dbReference type="EMBL" id="OWP49171.1"/>
    </source>
</evidence>
<dbReference type="PROSITE" id="PS00213">
    <property type="entry name" value="LIPOCALIN"/>
    <property type="match status" value="1"/>
</dbReference>
<accession>A0A246F7R2</accession>
<evidence type="ECO:0000259" key="4">
    <source>
        <dbReference type="Pfam" id="PF08212"/>
    </source>
</evidence>
<dbReference type="PANTHER" id="PTHR10612:SF34">
    <property type="entry name" value="APOLIPOPROTEIN D"/>
    <property type="match status" value="1"/>
</dbReference>
<name>A0A246F7R2_PSENT</name>
<dbReference type="InterPro" id="IPR022271">
    <property type="entry name" value="Lipocalin_ApoD"/>
</dbReference>
<keyword evidence="2 3" id="KW-0449">Lipoprotein</keyword>
<comment type="subunit">
    <text evidence="2">Homodimer.</text>
</comment>
<feature type="signal peptide" evidence="2">
    <location>
        <begin position="1"/>
        <end position="26"/>
    </location>
</feature>
<evidence type="ECO:0000256" key="1">
    <source>
        <dbReference type="ARBA" id="ARBA00006889"/>
    </source>
</evidence>
<dbReference type="STRING" id="46680.GCA_000807755_06746"/>
<sequence length="190" mass="22009">MRRYTSRYLSRSITWLACLAALSGCAGSAQQPPQTVQVDLKRYEGTWYELARKPMFFQRQCAQSEARYRLQEDASIAVTNRCLTRDGEWDQATGRAEAQVPGRTDKLWVRFDNTFSRIFPGLAKGDYWVLYVDDDYQTALVGNPNREYLWLLSRQPVVPDATRMKLLELAHERGYQTDDLIWRTGENSVP</sequence>
<dbReference type="SUPFAM" id="SSF50814">
    <property type="entry name" value="Lipocalins"/>
    <property type="match status" value="1"/>
</dbReference>
<reference evidence="5 6" key="1">
    <citation type="submission" date="2017-06" db="EMBL/GenBank/DDBJ databases">
        <title>Draft genome of Pseudomonas nitroreducens DF05.</title>
        <authorList>
            <person name="Iyer R."/>
        </authorList>
    </citation>
    <scope>NUCLEOTIDE SEQUENCE [LARGE SCALE GENOMIC DNA]</scope>
    <source>
        <strain evidence="5 6">DF05</strain>
    </source>
</reference>
<feature type="domain" description="Lipocalin/cytosolic fatty-acid binding" evidence="4">
    <location>
        <begin position="38"/>
        <end position="183"/>
    </location>
</feature>
<feature type="lipid moiety-binding region" description="S-diacylglycerol cysteine" evidence="3">
    <location>
        <position position="25"/>
    </location>
</feature>
<keyword evidence="2" id="KW-0998">Cell outer membrane</keyword>
<evidence type="ECO:0000256" key="2">
    <source>
        <dbReference type="PIRNR" id="PIRNR036893"/>
    </source>
</evidence>
<dbReference type="PANTHER" id="PTHR10612">
    <property type="entry name" value="APOLIPOPROTEIN D"/>
    <property type="match status" value="1"/>
</dbReference>
<dbReference type="Gene3D" id="2.40.128.20">
    <property type="match status" value="1"/>
</dbReference>